<comment type="caution">
    <text evidence="1">The sequence shown here is derived from an EMBL/GenBank/DDBJ whole genome shotgun (WGS) entry which is preliminary data.</text>
</comment>
<keyword evidence="2" id="KW-1185">Reference proteome</keyword>
<evidence type="ECO:0000313" key="1">
    <source>
        <dbReference type="EMBL" id="KAJ9070283.1"/>
    </source>
</evidence>
<reference evidence="1" key="1">
    <citation type="submission" date="2022-04" db="EMBL/GenBank/DDBJ databases">
        <title>Genome of the entomopathogenic fungus Entomophthora muscae.</title>
        <authorList>
            <person name="Elya C."/>
            <person name="Lovett B.R."/>
            <person name="Lee E."/>
            <person name="Macias A.M."/>
            <person name="Hajek A.E."/>
            <person name="De Bivort B.L."/>
            <person name="Kasson M.T."/>
            <person name="De Fine Licht H.H."/>
            <person name="Stajich J.E."/>
        </authorList>
    </citation>
    <scope>NUCLEOTIDE SEQUENCE</scope>
    <source>
        <strain evidence="1">Berkeley</strain>
    </source>
</reference>
<sequence>MKFLYSLSSLCIKADPLNVILLKEQIIKTQCSCIYICPQRIRQKFSIDEKYLLLRARKSGASWKAIKNAHFPSRNLQVIIQAWFRVKKKLQQIGLHPNAIDSIFHSKVIEVLTTPRFKWTTEYDQVLLEKASKQTPINWDKLASSLDKRLSDIQVYMRYNSLIDMSSKGRWGTEETNRLKFAVATFGNHWRLVSEFVGTRNMHQCRTKWLNHLYPDLSHTQWTPEESNKLLQLVLDSPALRLLDGLPSYSDIDWTELACNFPDRNGIQCWHHFFSQLESRVREHLRLIKFKRGRWDAQETARLLALVEQHSTNWKQIASELRTRSLIQCKTHWQTLKQRAQNQNSSNINQRKDLKRSKPRPLSPSNKRMYTPFTVAEDEALLRLYRLFGPKWTLIAWCESILLSRRLDTLRQRFLLITKKTSGPSFTLLPI</sequence>
<gene>
    <name evidence="1" type="primary">SNAPC4_1</name>
    <name evidence="1" type="ORF">DSO57_1009892</name>
</gene>
<evidence type="ECO:0000313" key="2">
    <source>
        <dbReference type="Proteomes" id="UP001165960"/>
    </source>
</evidence>
<proteinExistence type="predicted"/>
<dbReference type="Proteomes" id="UP001165960">
    <property type="component" value="Unassembled WGS sequence"/>
</dbReference>
<protein>
    <submittedName>
        <fullName evidence="1">Myblike DNAbinding domain-containing protein</fullName>
    </submittedName>
</protein>
<name>A0ACC2T6J1_9FUNG</name>
<accession>A0ACC2T6J1</accession>
<dbReference type="EMBL" id="QTSX02003582">
    <property type="protein sequence ID" value="KAJ9070283.1"/>
    <property type="molecule type" value="Genomic_DNA"/>
</dbReference>
<organism evidence="1 2">
    <name type="scientific">Entomophthora muscae</name>
    <dbReference type="NCBI Taxonomy" id="34485"/>
    <lineage>
        <taxon>Eukaryota</taxon>
        <taxon>Fungi</taxon>
        <taxon>Fungi incertae sedis</taxon>
        <taxon>Zoopagomycota</taxon>
        <taxon>Entomophthoromycotina</taxon>
        <taxon>Entomophthoromycetes</taxon>
        <taxon>Entomophthorales</taxon>
        <taxon>Entomophthoraceae</taxon>
        <taxon>Entomophthora</taxon>
    </lineage>
</organism>